<name>A0ABW5CHK5_9HYPH</name>
<evidence type="ECO:0000256" key="1">
    <source>
        <dbReference type="SAM" id="Phobius"/>
    </source>
</evidence>
<evidence type="ECO:0000313" key="3">
    <source>
        <dbReference type="Proteomes" id="UP001597371"/>
    </source>
</evidence>
<dbReference type="EMBL" id="JBHUIJ010000005">
    <property type="protein sequence ID" value="MFD2236750.1"/>
    <property type="molecule type" value="Genomic_DNA"/>
</dbReference>
<gene>
    <name evidence="2" type="ORF">ACFSKQ_04640</name>
</gene>
<keyword evidence="3" id="KW-1185">Reference proteome</keyword>
<evidence type="ECO:0000313" key="2">
    <source>
        <dbReference type="EMBL" id="MFD2236750.1"/>
    </source>
</evidence>
<organism evidence="2 3">
    <name type="scientific">Aureimonas populi</name>
    <dbReference type="NCBI Taxonomy" id="1701758"/>
    <lineage>
        <taxon>Bacteria</taxon>
        <taxon>Pseudomonadati</taxon>
        <taxon>Pseudomonadota</taxon>
        <taxon>Alphaproteobacteria</taxon>
        <taxon>Hyphomicrobiales</taxon>
        <taxon>Aurantimonadaceae</taxon>
        <taxon>Aureimonas</taxon>
    </lineage>
</organism>
<keyword evidence="1" id="KW-0812">Transmembrane</keyword>
<comment type="caution">
    <text evidence="2">The sequence shown here is derived from an EMBL/GenBank/DDBJ whole genome shotgun (WGS) entry which is preliminary data.</text>
</comment>
<sequence length="43" mass="4808">MATDPHRPTPGPLWQRLLWFAALWTASLLTLSAVAYGIRAMIL</sequence>
<reference evidence="3" key="1">
    <citation type="journal article" date="2019" name="Int. J. Syst. Evol. Microbiol.">
        <title>The Global Catalogue of Microorganisms (GCM) 10K type strain sequencing project: providing services to taxonomists for standard genome sequencing and annotation.</title>
        <authorList>
            <consortium name="The Broad Institute Genomics Platform"/>
            <consortium name="The Broad Institute Genome Sequencing Center for Infectious Disease"/>
            <person name="Wu L."/>
            <person name="Ma J."/>
        </authorList>
    </citation>
    <scope>NUCLEOTIDE SEQUENCE [LARGE SCALE GENOMIC DNA]</scope>
    <source>
        <strain evidence="3">ZS-35-S2</strain>
    </source>
</reference>
<protein>
    <submittedName>
        <fullName evidence="2">DUF2474 family protein</fullName>
    </submittedName>
</protein>
<dbReference type="RefSeq" id="WP_209739941.1">
    <property type="nucleotide sequence ID" value="NZ_CP072611.1"/>
</dbReference>
<keyword evidence="1" id="KW-1133">Transmembrane helix</keyword>
<dbReference type="Proteomes" id="UP001597371">
    <property type="component" value="Unassembled WGS sequence"/>
</dbReference>
<feature type="transmembrane region" description="Helical" evidence="1">
    <location>
        <begin position="17"/>
        <end position="38"/>
    </location>
</feature>
<dbReference type="Pfam" id="PF10617">
    <property type="entry name" value="DUF2474"/>
    <property type="match status" value="1"/>
</dbReference>
<accession>A0ABW5CHK5</accession>
<dbReference type="InterPro" id="IPR018895">
    <property type="entry name" value="DUF2474"/>
</dbReference>
<proteinExistence type="predicted"/>
<keyword evidence="1" id="KW-0472">Membrane</keyword>